<gene>
    <name evidence="2" type="ORF">MSZNOR_4073</name>
</gene>
<protein>
    <submittedName>
        <fullName evidence="2">Adenosylhomocysteine nucleosidase</fullName>
        <ecNumber evidence="2">3.2.2.9</ecNumber>
    </submittedName>
</protein>
<evidence type="ECO:0000313" key="2">
    <source>
        <dbReference type="EMBL" id="CAI8932585.1"/>
    </source>
</evidence>
<dbReference type="InterPro" id="IPR035994">
    <property type="entry name" value="Nucleoside_phosphorylase_sf"/>
</dbReference>
<evidence type="ECO:0000313" key="3">
    <source>
        <dbReference type="Proteomes" id="UP001162030"/>
    </source>
</evidence>
<dbReference type="InterPro" id="IPR000845">
    <property type="entry name" value="Nucleoside_phosphorylase_d"/>
</dbReference>
<proteinExistence type="predicted"/>
<accession>A0ABM9I6Z5</accession>
<keyword evidence="2" id="KW-0378">Hydrolase</keyword>
<dbReference type="Proteomes" id="UP001162030">
    <property type="component" value="Chromosome"/>
</dbReference>
<keyword evidence="2" id="KW-0326">Glycosidase</keyword>
<feature type="domain" description="Nucleoside phosphorylase" evidence="1">
    <location>
        <begin position="36"/>
        <end position="172"/>
    </location>
</feature>
<dbReference type="GO" id="GO:0008782">
    <property type="term" value="F:adenosylhomocysteine nucleosidase activity"/>
    <property type="evidence" value="ECO:0007669"/>
    <property type="project" value="UniProtKB-EC"/>
</dbReference>
<dbReference type="NCBIfam" id="TIGR03468">
    <property type="entry name" value="HpnG"/>
    <property type="match status" value="1"/>
</dbReference>
<name>A0ABM9I6Z5_9GAMM</name>
<dbReference type="PANTHER" id="PTHR46832">
    <property type="entry name" value="5'-METHYLTHIOADENOSINE/S-ADENOSYLHOMOCYSTEINE NUCLEOSIDASE"/>
    <property type="match status" value="1"/>
</dbReference>
<organism evidence="2 3">
    <name type="scientific">Methylocaldum szegediense</name>
    <dbReference type="NCBI Taxonomy" id="73780"/>
    <lineage>
        <taxon>Bacteria</taxon>
        <taxon>Pseudomonadati</taxon>
        <taxon>Pseudomonadota</taxon>
        <taxon>Gammaproteobacteria</taxon>
        <taxon>Methylococcales</taxon>
        <taxon>Methylococcaceae</taxon>
        <taxon>Methylocaldum</taxon>
    </lineage>
</organism>
<dbReference type="PANTHER" id="PTHR46832:SF1">
    <property type="entry name" value="5'-METHYLTHIOADENOSINE_S-ADENOSYLHOMOCYSTEINE NUCLEOSIDASE"/>
    <property type="match status" value="1"/>
</dbReference>
<dbReference type="Pfam" id="PF01048">
    <property type="entry name" value="PNP_UDP_1"/>
    <property type="match status" value="1"/>
</dbReference>
<keyword evidence="3" id="KW-1185">Reference proteome</keyword>
<reference evidence="2 3" key="1">
    <citation type="submission" date="2023-03" db="EMBL/GenBank/DDBJ databases">
        <authorList>
            <person name="Pearce D."/>
        </authorList>
    </citation>
    <scope>NUCLEOTIDE SEQUENCE [LARGE SCALE GENOMIC DNA]</scope>
    <source>
        <strain evidence="2">Msz</strain>
    </source>
</reference>
<dbReference type="CDD" id="cd17768">
    <property type="entry name" value="adenosylhopane_nucleosidase_HpnG-like"/>
    <property type="match status" value="1"/>
</dbReference>
<dbReference type="InterPro" id="IPR017831">
    <property type="entry name" value="Hopanoid-assoc_phosphoryl_HpnG"/>
</dbReference>
<sequence>MNVVGFVTALPAEARTLVRQRVRFDELVELPGGHRLIVSGAGPTHAENAAARLLEHKVDALISWGCAAALAPSLNAGDLILPDHILAPDGNRHAVCPEWHERVRKTLAPALRISTGLLLGSPEIVANAAEKQLLHVTKGAVAVDMESAAVASLATAQGLPFLAIRAIADPAGMNLPNSVIAAVDSRGDVKLPKLLGHALARPAEFIALARLGKSFYAAANTLRRVAHRLGPEFSFMPSADG</sequence>
<dbReference type="EMBL" id="OX458333">
    <property type="protein sequence ID" value="CAI8932585.1"/>
    <property type="molecule type" value="Genomic_DNA"/>
</dbReference>
<evidence type="ECO:0000259" key="1">
    <source>
        <dbReference type="Pfam" id="PF01048"/>
    </source>
</evidence>
<dbReference type="EC" id="3.2.2.9" evidence="2"/>
<dbReference type="Gene3D" id="3.40.50.1580">
    <property type="entry name" value="Nucleoside phosphorylase domain"/>
    <property type="match status" value="1"/>
</dbReference>
<dbReference type="SUPFAM" id="SSF53167">
    <property type="entry name" value="Purine and uridine phosphorylases"/>
    <property type="match status" value="1"/>
</dbReference>
<dbReference type="RefSeq" id="WP_026609530.1">
    <property type="nucleotide sequence ID" value="NZ_OX458333.1"/>
</dbReference>